<dbReference type="GO" id="GO:0000976">
    <property type="term" value="F:transcription cis-regulatory region binding"/>
    <property type="evidence" value="ECO:0007669"/>
    <property type="project" value="TreeGrafter"/>
</dbReference>
<dbReference type="GO" id="GO:0032993">
    <property type="term" value="C:protein-DNA complex"/>
    <property type="evidence" value="ECO:0007669"/>
    <property type="project" value="TreeGrafter"/>
</dbReference>
<dbReference type="SMART" id="SM00448">
    <property type="entry name" value="REC"/>
    <property type="match status" value="1"/>
</dbReference>
<keyword evidence="2" id="KW-0902">Two-component regulatory system</keyword>
<dbReference type="InterPro" id="IPR025497">
    <property type="entry name" value="PatA-like_N"/>
</dbReference>
<accession>A0A9D5Q4G8</accession>
<organism evidence="9 10">
    <name type="scientific">candidate division KSB3 bacterium</name>
    <dbReference type="NCBI Taxonomy" id="2044937"/>
    <lineage>
        <taxon>Bacteria</taxon>
        <taxon>candidate division KSB3</taxon>
    </lineage>
</organism>
<dbReference type="PANTHER" id="PTHR48111:SF1">
    <property type="entry name" value="TWO-COMPONENT RESPONSE REGULATOR ORR33"/>
    <property type="match status" value="1"/>
</dbReference>
<evidence type="ECO:0000256" key="2">
    <source>
        <dbReference type="ARBA" id="ARBA00023012"/>
    </source>
</evidence>
<dbReference type="Gene3D" id="3.40.50.2300">
    <property type="match status" value="1"/>
</dbReference>
<proteinExistence type="predicted"/>
<dbReference type="Pfam" id="PF00072">
    <property type="entry name" value="Response_reg"/>
    <property type="match status" value="1"/>
</dbReference>
<evidence type="ECO:0000256" key="1">
    <source>
        <dbReference type="ARBA" id="ARBA00022553"/>
    </source>
</evidence>
<gene>
    <name evidence="9" type="ORF">GF339_01225</name>
</gene>
<protein>
    <submittedName>
        <fullName evidence="9">Response regulator</fullName>
    </submittedName>
</protein>
<evidence type="ECO:0000256" key="3">
    <source>
        <dbReference type="ARBA" id="ARBA00023015"/>
    </source>
</evidence>
<name>A0A9D5Q4G8_9BACT</name>
<dbReference type="Pfam" id="PF14332">
    <property type="entry name" value="DUF4388"/>
    <property type="match status" value="1"/>
</dbReference>
<evidence type="ECO:0000259" key="8">
    <source>
        <dbReference type="PROSITE" id="PS50110"/>
    </source>
</evidence>
<comment type="caution">
    <text evidence="9">The sequence shown here is derived from an EMBL/GenBank/DDBJ whole genome shotgun (WGS) entry which is preliminary data.</text>
</comment>
<feature type="modified residue" description="4-aspartylphosphate" evidence="6">
    <location>
        <position position="59"/>
    </location>
</feature>
<dbReference type="GO" id="GO:0000156">
    <property type="term" value="F:phosphorelay response regulator activity"/>
    <property type="evidence" value="ECO:0007669"/>
    <property type="project" value="TreeGrafter"/>
</dbReference>
<evidence type="ECO:0000313" key="9">
    <source>
        <dbReference type="EMBL" id="MBD3323172.1"/>
    </source>
</evidence>
<feature type="domain" description="Response regulatory" evidence="8">
    <location>
        <begin position="3"/>
        <end position="129"/>
    </location>
</feature>
<dbReference type="PANTHER" id="PTHR48111">
    <property type="entry name" value="REGULATOR OF RPOS"/>
    <property type="match status" value="1"/>
</dbReference>
<dbReference type="GO" id="GO:0005829">
    <property type="term" value="C:cytosol"/>
    <property type="evidence" value="ECO:0007669"/>
    <property type="project" value="TreeGrafter"/>
</dbReference>
<dbReference type="InterPro" id="IPR011006">
    <property type="entry name" value="CheY-like_superfamily"/>
</dbReference>
<dbReference type="PROSITE" id="PS50110">
    <property type="entry name" value="RESPONSE_REGULATORY"/>
    <property type="match status" value="1"/>
</dbReference>
<feature type="region of interest" description="Disordered" evidence="7">
    <location>
        <begin position="263"/>
        <end position="284"/>
    </location>
</feature>
<evidence type="ECO:0000256" key="5">
    <source>
        <dbReference type="ARBA" id="ARBA00023163"/>
    </source>
</evidence>
<keyword evidence="5" id="KW-0804">Transcription</keyword>
<dbReference type="Proteomes" id="UP000649604">
    <property type="component" value="Unassembled WGS sequence"/>
</dbReference>
<dbReference type="EMBL" id="WJJP01000034">
    <property type="protein sequence ID" value="MBD3323172.1"/>
    <property type="molecule type" value="Genomic_DNA"/>
</dbReference>
<evidence type="ECO:0000256" key="6">
    <source>
        <dbReference type="PROSITE-ProRule" id="PRU00169"/>
    </source>
</evidence>
<dbReference type="CDD" id="cd00156">
    <property type="entry name" value="REC"/>
    <property type="match status" value="1"/>
</dbReference>
<keyword evidence="4" id="KW-0238">DNA-binding</keyword>
<dbReference type="InterPro" id="IPR001789">
    <property type="entry name" value="Sig_transdc_resp-reg_receiver"/>
</dbReference>
<dbReference type="GO" id="GO:0006355">
    <property type="term" value="P:regulation of DNA-templated transcription"/>
    <property type="evidence" value="ECO:0007669"/>
    <property type="project" value="TreeGrafter"/>
</dbReference>
<keyword evidence="3" id="KW-0805">Transcription regulation</keyword>
<evidence type="ECO:0000256" key="4">
    <source>
        <dbReference type="ARBA" id="ARBA00023125"/>
    </source>
</evidence>
<evidence type="ECO:0000313" key="10">
    <source>
        <dbReference type="Proteomes" id="UP000649604"/>
    </source>
</evidence>
<dbReference type="InterPro" id="IPR039420">
    <property type="entry name" value="WalR-like"/>
</dbReference>
<evidence type="ECO:0000256" key="7">
    <source>
        <dbReference type="SAM" id="MobiDB-lite"/>
    </source>
</evidence>
<sequence>MARVMIVDDSKVVRHYLSQMVELADHTAIQVESGEKALELLETRAKTEPTLLPDLIFMDVLMTPGMSGIEITSKIKSSPIPAIAEVPVVFLTGIGEQDIVSKALDAGAIDYMVKPSSAESLPIFLSNLRKKLDRLLTMSTRSLKRGAGLIADLSNEYLPSLLQMLHLEDASGYATLTNPKKKQSASMHIRYGNIEHLVLVDTSKGIKTRIEGEEAFRVLVKWTEGVFSFGRADPERMPKGKPMNLVTLLCSVDNTEIETVKTPLPEAAPAPAAEKPPAPEPEKPAFESYAAFKARLEKELAQLIHETKAEGIYYVRMNKGKISILLQGTSANSPEPALTIFDDIKEFLKFVKQKAPDLDSGKFKEIFFLLDTGYIVIRKGSRIDYVILIGSDQENMNQGRLSAARAATLIRKAAIERRNKRIMQQQTTQPAAS</sequence>
<keyword evidence="1 6" id="KW-0597">Phosphoprotein</keyword>
<reference evidence="9" key="1">
    <citation type="submission" date="2019-11" db="EMBL/GenBank/DDBJ databases">
        <title>Microbial mats filling the niche in hypersaline microbial mats.</title>
        <authorList>
            <person name="Wong H.L."/>
            <person name="Macleod F.I."/>
            <person name="White R.A. III"/>
            <person name="Burns B.P."/>
        </authorList>
    </citation>
    <scope>NUCLEOTIDE SEQUENCE</scope>
    <source>
        <strain evidence="9">Rbin_158</strain>
    </source>
</reference>
<dbReference type="SUPFAM" id="SSF52172">
    <property type="entry name" value="CheY-like"/>
    <property type="match status" value="1"/>
</dbReference>
<dbReference type="AlphaFoldDB" id="A0A9D5Q4G8"/>